<evidence type="ECO:0000259" key="10">
    <source>
        <dbReference type="PROSITE" id="PS51007"/>
    </source>
</evidence>
<dbReference type="InterPro" id="IPR004852">
    <property type="entry name" value="Di-haem_cyt_c_peroxidsae"/>
</dbReference>
<evidence type="ECO:0000313" key="11">
    <source>
        <dbReference type="EMBL" id="MBZ9613042.1"/>
    </source>
</evidence>
<dbReference type="EMBL" id="JAERPS020000006">
    <property type="protein sequence ID" value="MBZ9613042.1"/>
    <property type="molecule type" value="Genomic_DNA"/>
</dbReference>
<keyword evidence="2 7" id="KW-0349">Heme</keyword>
<organism evidence="11 12">
    <name type="scientific">Rheinheimera maricola</name>
    <dbReference type="NCBI Taxonomy" id="2793282"/>
    <lineage>
        <taxon>Bacteria</taxon>
        <taxon>Pseudomonadati</taxon>
        <taxon>Pseudomonadota</taxon>
        <taxon>Gammaproteobacteria</taxon>
        <taxon>Chromatiales</taxon>
        <taxon>Chromatiaceae</taxon>
        <taxon>Rheinheimera</taxon>
    </lineage>
</organism>
<evidence type="ECO:0000256" key="4">
    <source>
        <dbReference type="ARBA" id="ARBA00022729"/>
    </source>
</evidence>
<dbReference type="PROSITE" id="PS51007">
    <property type="entry name" value="CYTC"/>
    <property type="match status" value="1"/>
</dbReference>
<proteinExistence type="predicted"/>
<keyword evidence="5" id="KW-0560">Oxidoreductase</keyword>
<dbReference type="SUPFAM" id="SSF46626">
    <property type="entry name" value="Cytochrome c"/>
    <property type="match status" value="2"/>
</dbReference>
<keyword evidence="12" id="KW-1185">Reference proteome</keyword>
<protein>
    <recommendedName>
        <fullName evidence="10">Cytochrome c domain-containing protein</fullName>
    </recommendedName>
</protein>
<reference evidence="11 12" key="1">
    <citation type="submission" date="2020-12" db="EMBL/GenBank/DDBJ databases">
        <authorList>
            <person name="Ruan W."/>
            <person name="Khan S.A."/>
            <person name="Jeon C.O."/>
        </authorList>
    </citation>
    <scope>NUCLEOTIDE SEQUENCE [LARGE SCALE GENOMIC DNA]</scope>
    <source>
        <strain evidence="11 12">MA-13</strain>
    </source>
</reference>
<evidence type="ECO:0000256" key="6">
    <source>
        <dbReference type="ARBA" id="ARBA00023004"/>
    </source>
</evidence>
<evidence type="ECO:0000256" key="5">
    <source>
        <dbReference type="ARBA" id="ARBA00023002"/>
    </source>
</evidence>
<dbReference type="RefSeq" id="WP_205311752.1">
    <property type="nucleotide sequence ID" value="NZ_JAERPS020000006.1"/>
</dbReference>
<evidence type="ECO:0000256" key="9">
    <source>
        <dbReference type="SAM" id="SignalP"/>
    </source>
</evidence>
<evidence type="ECO:0000256" key="7">
    <source>
        <dbReference type="PROSITE-ProRule" id="PRU00433"/>
    </source>
</evidence>
<dbReference type="Pfam" id="PF03150">
    <property type="entry name" value="CCP_MauG"/>
    <property type="match status" value="1"/>
</dbReference>
<keyword evidence="3 7" id="KW-0479">Metal-binding</keyword>
<feature type="signal peptide" evidence="9">
    <location>
        <begin position="1"/>
        <end position="26"/>
    </location>
</feature>
<gene>
    <name evidence="11" type="ORF">I4W93_015745</name>
</gene>
<dbReference type="InterPro" id="IPR036909">
    <property type="entry name" value="Cyt_c-like_dom_sf"/>
</dbReference>
<evidence type="ECO:0000313" key="12">
    <source>
        <dbReference type="Proteomes" id="UP000663814"/>
    </source>
</evidence>
<dbReference type="InterPro" id="IPR009056">
    <property type="entry name" value="Cyt_c-like_dom"/>
</dbReference>
<keyword evidence="4 9" id="KW-0732">Signal</keyword>
<name>A0ABS7XBX1_9GAMM</name>
<comment type="subcellular location">
    <subcellularLocation>
        <location evidence="1">Cell envelope</location>
    </subcellularLocation>
</comment>
<keyword evidence="6 7" id="KW-0408">Iron</keyword>
<evidence type="ECO:0000256" key="2">
    <source>
        <dbReference type="ARBA" id="ARBA00022617"/>
    </source>
</evidence>
<dbReference type="PANTHER" id="PTHR30600">
    <property type="entry name" value="CYTOCHROME C PEROXIDASE-RELATED"/>
    <property type="match status" value="1"/>
</dbReference>
<dbReference type="PROSITE" id="PS51257">
    <property type="entry name" value="PROKAR_LIPOPROTEIN"/>
    <property type="match status" value="1"/>
</dbReference>
<reference evidence="11 12" key="2">
    <citation type="submission" date="2021-08" db="EMBL/GenBank/DDBJ databases">
        <title>Rheinheimera aquimaris sp. nov., isolated from seawater of the East Sea in Korea.</title>
        <authorList>
            <person name="Kim K.H."/>
            <person name="Wenting R."/>
            <person name="Kim K.R."/>
            <person name="Jeon C.O."/>
        </authorList>
    </citation>
    <scope>NUCLEOTIDE SEQUENCE [LARGE SCALE GENOMIC DNA]</scope>
    <source>
        <strain evidence="11 12">MA-13</strain>
    </source>
</reference>
<evidence type="ECO:0000256" key="8">
    <source>
        <dbReference type="SAM" id="MobiDB-lite"/>
    </source>
</evidence>
<dbReference type="PANTHER" id="PTHR30600:SF10">
    <property type="entry name" value="BLL6722 PROTEIN"/>
    <property type="match status" value="1"/>
</dbReference>
<dbReference type="Gene3D" id="1.10.760.10">
    <property type="entry name" value="Cytochrome c-like domain"/>
    <property type="match status" value="2"/>
</dbReference>
<feature type="chain" id="PRO_5045994090" description="Cytochrome c domain-containing protein" evidence="9">
    <location>
        <begin position="27"/>
        <end position="416"/>
    </location>
</feature>
<feature type="domain" description="Cytochrome c" evidence="10">
    <location>
        <begin position="255"/>
        <end position="401"/>
    </location>
</feature>
<evidence type="ECO:0000256" key="1">
    <source>
        <dbReference type="ARBA" id="ARBA00004196"/>
    </source>
</evidence>
<feature type="region of interest" description="Disordered" evidence="8">
    <location>
        <begin position="298"/>
        <end position="330"/>
    </location>
</feature>
<accession>A0ABS7XBX1</accession>
<dbReference type="Proteomes" id="UP000663814">
    <property type="component" value="Unassembled WGS sequence"/>
</dbReference>
<evidence type="ECO:0000256" key="3">
    <source>
        <dbReference type="ARBA" id="ARBA00022723"/>
    </source>
</evidence>
<dbReference type="InterPro" id="IPR051395">
    <property type="entry name" value="Cytochrome_c_Peroxidase/MauG"/>
</dbReference>
<sequence>MKYQHVKAALSMASAIFLFACGGEQAQTPIAESETNVGTAPDPLAALNLPQTPHNYAQIELPAHYTQNDFPAQMPFQYAASNIDNTPVYNPVTDAGATLGRVLFYDKKLSANGTVACASCHAQVNGFSDARTLSVGFDGGETRRHSMGLTNARFYANGRFFWDERAGTLEQQVLMPFQDPVEMGLVLPELEEIVRQQDYYPPLFAQAFGDADISSGRIADALAQFIRAMVSTGSKYDTARAEVASPLDNFPAFTAQENQGKSLFYLAKEVRNGNVVGCAGCHSSEAFTGPLPGGPLGNSSATVNGLDAQSGEDVGLAETTGDPRDSGRFKSPSLRNIAVTAPYMHDGRFATLEEVIEHYSSGIQRHPNLQPPLLGSDGQVNNFNFSAEEKAALLAFMHTLTDEAMLIDEKFSDPFR</sequence>
<comment type="caution">
    <text evidence="11">The sequence shown here is derived from an EMBL/GenBank/DDBJ whole genome shotgun (WGS) entry which is preliminary data.</text>
</comment>